<dbReference type="PROSITE" id="PS50835">
    <property type="entry name" value="IG_LIKE"/>
    <property type="match status" value="3"/>
</dbReference>
<reference evidence="4 5" key="1">
    <citation type="submission" date="2013-12" db="EMBL/GenBank/DDBJ databases">
        <title>Draft genome of the parsitic nematode Ancylostoma duodenale.</title>
        <authorList>
            <person name="Mitreva M."/>
        </authorList>
    </citation>
    <scope>NUCLEOTIDE SEQUENCE [LARGE SCALE GENOMIC DNA]</scope>
    <source>
        <strain evidence="4 5">Zhejiang</strain>
    </source>
</reference>
<keyword evidence="2" id="KW-0393">Immunoglobulin domain</keyword>
<feature type="non-terminal residue" evidence="4">
    <location>
        <position position="222"/>
    </location>
</feature>
<accession>A0A0C2G1C1</accession>
<dbReference type="InterPro" id="IPR036179">
    <property type="entry name" value="Ig-like_dom_sf"/>
</dbReference>
<feature type="domain" description="Ig-like" evidence="3">
    <location>
        <begin position="172"/>
        <end position="222"/>
    </location>
</feature>
<feature type="domain" description="Ig-like" evidence="3">
    <location>
        <begin position="93"/>
        <end position="163"/>
    </location>
</feature>
<dbReference type="PANTHER" id="PTHR10075">
    <property type="entry name" value="BASIGIN RELATED"/>
    <property type="match status" value="1"/>
</dbReference>
<proteinExistence type="predicted"/>
<dbReference type="InterPro" id="IPR013098">
    <property type="entry name" value="Ig_I-set"/>
</dbReference>
<dbReference type="PANTHER" id="PTHR10075:SF14">
    <property type="entry name" value="CELL ADHESION MOLECULE DSCAM2-RELATED"/>
    <property type="match status" value="1"/>
</dbReference>
<organism evidence="4 5">
    <name type="scientific">Ancylostoma duodenale</name>
    <dbReference type="NCBI Taxonomy" id="51022"/>
    <lineage>
        <taxon>Eukaryota</taxon>
        <taxon>Metazoa</taxon>
        <taxon>Ecdysozoa</taxon>
        <taxon>Nematoda</taxon>
        <taxon>Chromadorea</taxon>
        <taxon>Rhabditida</taxon>
        <taxon>Rhabditina</taxon>
        <taxon>Rhabditomorpha</taxon>
        <taxon>Strongyloidea</taxon>
        <taxon>Ancylostomatidae</taxon>
        <taxon>Ancylostomatinae</taxon>
        <taxon>Ancylostoma</taxon>
    </lineage>
</organism>
<dbReference type="OrthoDB" id="5985519at2759"/>
<dbReference type="InterPro" id="IPR013783">
    <property type="entry name" value="Ig-like_fold"/>
</dbReference>
<feature type="domain" description="Ig-like" evidence="3">
    <location>
        <begin position="20"/>
        <end position="76"/>
    </location>
</feature>
<dbReference type="EMBL" id="KN748477">
    <property type="protein sequence ID" value="KIH50831.1"/>
    <property type="molecule type" value="Genomic_DNA"/>
</dbReference>
<dbReference type="AlphaFoldDB" id="A0A0C2G1C1"/>
<name>A0A0C2G1C1_9BILA</name>
<dbReference type="Proteomes" id="UP000054047">
    <property type="component" value="Unassembled WGS sequence"/>
</dbReference>
<protein>
    <submittedName>
        <fullName evidence="4">Immunoglobulin I-set domain protein</fullName>
    </submittedName>
</protein>
<gene>
    <name evidence="4" type="ORF">ANCDUO_19087</name>
</gene>
<evidence type="ECO:0000256" key="1">
    <source>
        <dbReference type="ARBA" id="ARBA00022737"/>
    </source>
</evidence>
<sequence length="222" mass="24879">MVWYTNAYPDLERQDFAVGPPIPYIHWLKDGEVIRSKAPEGASSVLFINVTEGAVGSYTCHARNSVGVSKAVATLEIDENAIPNTKKPTKRQVAVLTCLERDKPYTRGVTWFFQSRPLDPSLGGFHFMNNGSLVITNFDPRMTNDLKQYMCKVRGRRKPSTVFTVELKDELPTVTVEPKQLTLVPGDVLQLSCKLSGSSLTTKIEWTKNDQKIIPDEIVHIL</sequence>
<evidence type="ECO:0000256" key="2">
    <source>
        <dbReference type="ARBA" id="ARBA00023319"/>
    </source>
</evidence>
<evidence type="ECO:0000259" key="3">
    <source>
        <dbReference type="PROSITE" id="PS50835"/>
    </source>
</evidence>
<keyword evidence="5" id="KW-1185">Reference proteome</keyword>
<dbReference type="Pfam" id="PF07679">
    <property type="entry name" value="I-set"/>
    <property type="match status" value="1"/>
</dbReference>
<dbReference type="SUPFAM" id="SSF48726">
    <property type="entry name" value="Immunoglobulin"/>
    <property type="match status" value="3"/>
</dbReference>
<evidence type="ECO:0000313" key="4">
    <source>
        <dbReference type="EMBL" id="KIH50831.1"/>
    </source>
</evidence>
<keyword evidence="1" id="KW-0677">Repeat</keyword>
<dbReference type="Gene3D" id="2.60.40.10">
    <property type="entry name" value="Immunoglobulins"/>
    <property type="match status" value="3"/>
</dbReference>
<evidence type="ECO:0000313" key="5">
    <source>
        <dbReference type="Proteomes" id="UP000054047"/>
    </source>
</evidence>
<dbReference type="InterPro" id="IPR007110">
    <property type="entry name" value="Ig-like_dom"/>
</dbReference>